<dbReference type="OrthoDB" id="2742740at2759"/>
<feature type="non-terminal residue" evidence="2">
    <location>
        <position position="391"/>
    </location>
</feature>
<dbReference type="AlphaFoldDB" id="A0A9W8JH90"/>
<feature type="region of interest" description="Disordered" evidence="1">
    <location>
        <begin position="1"/>
        <end position="110"/>
    </location>
</feature>
<keyword evidence="3" id="KW-1185">Reference proteome</keyword>
<dbReference type="EMBL" id="JANBPK010000819">
    <property type="protein sequence ID" value="KAJ2930820.1"/>
    <property type="molecule type" value="Genomic_DNA"/>
</dbReference>
<feature type="region of interest" description="Disordered" evidence="1">
    <location>
        <begin position="367"/>
        <end position="391"/>
    </location>
</feature>
<comment type="caution">
    <text evidence="2">The sequence shown here is derived from an EMBL/GenBank/DDBJ whole genome shotgun (WGS) entry which is preliminary data.</text>
</comment>
<reference evidence="2" key="1">
    <citation type="submission" date="2022-06" db="EMBL/GenBank/DDBJ databases">
        <title>Genome Sequence of Candolleomyces eurysporus.</title>
        <authorList>
            <person name="Buettner E."/>
        </authorList>
    </citation>
    <scope>NUCLEOTIDE SEQUENCE</scope>
    <source>
        <strain evidence="2">VTCC 930004</strain>
    </source>
</reference>
<proteinExistence type="predicted"/>
<evidence type="ECO:0000313" key="3">
    <source>
        <dbReference type="Proteomes" id="UP001140091"/>
    </source>
</evidence>
<sequence length="391" mass="43099">MEATNSLPEGPQPDSWDMDLDSGENMGPGQGNDSHEYETQGGQEALTQPADPIPLQQPVANSEEAATTLPSSDSDGTQPDATASVPDGASMDPEAGEEPPDDPDDPHPITSLVDLQIALDFIAALKDAQLDKSGLPPEVVKQLQEPIESVLNLDDESDPNLRVSLEIYMATSNGSDESYNRIAAALRRRSPDIELYSLDRLKRKIGRLTGLVPIVHDMCINSCMAYTGPFESRDTCHYCSAPRFNSQETRRQRFYTIPIGPQIQAHYAHPDRAEHMSYRKKATQELIDNHTMLGANGSPTIDVPEYFDYLCGSDYLDAVVSGKITDDDVVLLLSIDGAQLYEHKASDCWLYAAWNMLPDDAKARYQSQFDEEMSSKKKRKKSSNVNSELAA</sequence>
<evidence type="ECO:0000256" key="1">
    <source>
        <dbReference type="SAM" id="MobiDB-lite"/>
    </source>
</evidence>
<name>A0A9W8JH90_9AGAR</name>
<feature type="compositionally biased region" description="Polar residues" evidence="1">
    <location>
        <begin position="58"/>
        <end position="81"/>
    </location>
</feature>
<accession>A0A9W8JH90</accession>
<evidence type="ECO:0000313" key="2">
    <source>
        <dbReference type="EMBL" id="KAJ2930820.1"/>
    </source>
</evidence>
<dbReference type="Proteomes" id="UP001140091">
    <property type="component" value="Unassembled WGS sequence"/>
</dbReference>
<protein>
    <submittedName>
        <fullName evidence="2">Uncharacterized protein</fullName>
    </submittedName>
</protein>
<gene>
    <name evidence="2" type="ORF">H1R20_g6294</name>
</gene>
<organism evidence="2 3">
    <name type="scientific">Candolleomyces eurysporus</name>
    <dbReference type="NCBI Taxonomy" id="2828524"/>
    <lineage>
        <taxon>Eukaryota</taxon>
        <taxon>Fungi</taxon>
        <taxon>Dikarya</taxon>
        <taxon>Basidiomycota</taxon>
        <taxon>Agaricomycotina</taxon>
        <taxon>Agaricomycetes</taxon>
        <taxon>Agaricomycetidae</taxon>
        <taxon>Agaricales</taxon>
        <taxon>Agaricineae</taxon>
        <taxon>Psathyrellaceae</taxon>
        <taxon>Candolleomyces</taxon>
    </lineage>
</organism>
<feature type="compositionally biased region" description="Acidic residues" evidence="1">
    <location>
        <begin position="94"/>
        <end position="104"/>
    </location>
</feature>